<keyword evidence="2" id="KW-1185">Reference proteome</keyword>
<accession>A0A367IPP7</accession>
<gene>
    <name evidence="1" type="ORF">CU097_002176</name>
</gene>
<dbReference type="PANTHER" id="PTHR47188">
    <property type="entry name" value="PROTEIN TAR1"/>
    <property type="match status" value="1"/>
</dbReference>
<dbReference type="Proteomes" id="UP000252139">
    <property type="component" value="Unassembled WGS sequence"/>
</dbReference>
<dbReference type="PANTHER" id="PTHR47188:SF1">
    <property type="entry name" value="PROTEIN TAR1"/>
    <property type="match status" value="1"/>
</dbReference>
<dbReference type="AlphaFoldDB" id="A0A367IPP7"/>
<protein>
    <submittedName>
        <fullName evidence="1">Uncharacterized protein</fullName>
    </submittedName>
</protein>
<dbReference type="STRING" id="86630.A0A367IPP7"/>
<comment type="caution">
    <text evidence="1">The sequence shown here is derived from an EMBL/GenBank/DDBJ whole genome shotgun (WGS) entry which is preliminary data.</text>
</comment>
<proteinExistence type="predicted"/>
<evidence type="ECO:0000313" key="2">
    <source>
        <dbReference type="Proteomes" id="UP000252139"/>
    </source>
</evidence>
<organism evidence="1 2">
    <name type="scientific">Rhizopus azygosporus</name>
    <name type="common">Rhizopus microsporus var. azygosporus</name>
    <dbReference type="NCBI Taxonomy" id="86630"/>
    <lineage>
        <taxon>Eukaryota</taxon>
        <taxon>Fungi</taxon>
        <taxon>Fungi incertae sedis</taxon>
        <taxon>Mucoromycota</taxon>
        <taxon>Mucoromycotina</taxon>
        <taxon>Mucoromycetes</taxon>
        <taxon>Mucorales</taxon>
        <taxon>Mucorineae</taxon>
        <taxon>Rhizopodaceae</taxon>
        <taxon>Rhizopus</taxon>
    </lineage>
</organism>
<reference evidence="1 2" key="1">
    <citation type="journal article" date="2018" name="G3 (Bethesda)">
        <title>Phylogenetic and Phylogenomic Definition of Rhizopus Species.</title>
        <authorList>
            <person name="Gryganskyi A.P."/>
            <person name="Golan J."/>
            <person name="Dolatabadi S."/>
            <person name="Mondo S."/>
            <person name="Robb S."/>
            <person name="Idnurm A."/>
            <person name="Muszewska A."/>
            <person name="Steczkiewicz K."/>
            <person name="Masonjones S."/>
            <person name="Liao H.L."/>
            <person name="Gajdeczka M.T."/>
            <person name="Anike F."/>
            <person name="Vuek A."/>
            <person name="Anishchenko I.M."/>
            <person name="Voigt K."/>
            <person name="de Hoog G.S."/>
            <person name="Smith M.E."/>
            <person name="Heitman J."/>
            <person name="Vilgalys R."/>
            <person name="Stajich J.E."/>
        </authorList>
    </citation>
    <scope>NUCLEOTIDE SEQUENCE [LARGE SCALE GENOMIC DNA]</scope>
    <source>
        <strain evidence="1 2">CBS 357.93</strain>
    </source>
</reference>
<dbReference type="InterPro" id="IPR044792">
    <property type="entry name" value="TAR1"/>
</dbReference>
<dbReference type="GO" id="GO:0043457">
    <property type="term" value="P:regulation of cellular respiration"/>
    <property type="evidence" value="ECO:0007669"/>
    <property type="project" value="InterPro"/>
</dbReference>
<dbReference type="EMBL" id="PJQL01004357">
    <property type="protein sequence ID" value="RCH79674.1"/>
    <property type="molecule type" value="Genomic_DNA"/>
</dbReference>
<evidence type="ECO:0000313" key="1">
    <source>
        <dbReference type="EMBL" id="RCH79674.1"/>
    </source>
</evidence>
<sequence length="166" mass="18952">DRLTLDQMMFSRNLSPLQSSKFSFEYLLLPPRSALEAVSPRFTPRASQQFIKTSTPAYSLLLRFYNNGRVWSFAPIPKFDDRFARQNRYEPPPEFPLASPYSGIVHHLSGPIISALSRSIQYKTSAPDDTASLRIRINQFPYAYGFGTQTLALMVDSLVRVSRRVI</sequence>
<dbReference type="OrthoDB" id="2278877at2759"/>
<name>A0A367IPP7_RHIAZ</name>
<feature type="non-terminal residue" evidence="1">
    <location>
        <position position="1"/>
    </location>
</feature>